<dbReference type="AlphaFoldDB" id="A0A8J4DKT0"/>
<dbReference type="Proteomes" id="UP000652013">
    <property type="component" value="Unassembled WGS sequence"/>
</dbReference>
<evidence type="ECO:0000256" key="1">
    <source>
        <dbReference type="SAM" id="SignalP"/>
    </source>
</evidence>
<evidence type="ECO:0000313" key="3">
    <source>
        <dbReference type="EMBL" id="GIJ04365.1"/>
    </source>
</evidence>
<keyword evidence="4" id="KW-1185">Reference proteome</keyword>
<dbReference type="EMBL" id="BOOY01000027">
    <property type="protein sequence ID" value="GIJ04365.1"/>
    <property type="molecule type" value="Genomic_DNA"/>
</dbReference>
<protein>
    <recommendedName>
        <fullName evidence="2">DUF1023 domain-containing protein</fullName>
    </recommendedName>
</protein>
<feature type="signal peptide" evidence="1">
    <location>
        <begin position="1"/>
        <end position="20"/>
    </location>
</feature>
<dbReference type="Pfam" id="PF06259">
    <property type="entry name" value="Abhydrolase_8"/>
    <property type="match status" value="1"/>
</dbReference>
<dbReference type="InterPro" id="IPR029058">
    <property type="entry name" value="AB_hydrolase_fold"/>
</dbReference>
<comment type="caution">
    <text evidence="3">The sequence shown here is derived from an EMBL/GenBank/DDBJ whole genome shotgun (WGS) entry which is preliminary data.</text>
</comment>
<evidence type="ECO:0000313" key="4">
    <source>
        <dbReference type="Proteomes" id="UP000652013"/>
    </source>
</evidence>
<dbReference type="RefSeq" id="WP_203939606.1">
    <property type="nucleotide sequence ID" value="NZ_BAAAGJ010000005.1"/>
</dbReference>
<keyword evidence="1" id="KW-0732">Signal</keyword>
<accession>A0A8J4DKT0</accession>
<gene>
    <name evidence="3" type="ORF">Sya03_37170</name>
</gene>
<feature type="domain" description="DUF1023" evidence="2">
    <location>
        <begin position="24"/>
        <end position="200"/>
    </location>
</feature>
<reference evidence="3" key="1">
    <citation type="submission" date="2021-01" db="EMBL/GenBank/DDBJ databases">
        <title>Whole genome shotgun sequence of Spirilliplanes yamanashiensis NBRC 15828.</title>
        <authorList>
            <person name="Komaki H."/>
            <person name="Tamura T."/>
        </authorList>
    </citation>
    <scope>NUCLEOTIDE SEQUENCE</scope>
    <source>
        <strain evidence="3">NBRC 15828</strain>
    </source>
</reference>
<evidence type="ECO:0000259" key="2">
    <source>
        <dbReference type="Pfam" id="PF06259"/>
    </source>
</evidence>
<feature type="chain" id="PRO_5039203241" description="DUF1023 domain-containing protein" evidence="1">
    <location>
        <begin position="21"/>
        <end position="250"/>
    </location>
</feature>
<name>A0A8J4DKT0_9ACTN</name>
<dbReference type="InterPro" id="IPR010427">
    <property type="entry name" value="DUF1023"/>
</dbReference>
<proteinExistence type="predicted"/>
<organism evidence="3 4">
    <name type="scientific">Spirilliplanes yamanashiensis</name>
    <dbReference type="NCBI Taxonomy" id="42233"/>
    <lineage>
        <taxon>Bacteria</taxon>
        <taxon>Bacillati</taxon>
        <taxon>Actinomycetota</taxon>
        <taxon>Actinomycetes</taxon>
        <taxon>Micromonosporales</taxon>
        <taxon>Micromonosporaceae</taxon>
        <taxon>Spirilliplanes</taxon>
    </lineage>
</organism>
<dbReference type="Gene3D" id="3.40.50.1820">
    <property type="entry name" value="alpha/beta hydrolase"/>
    <property type="match status" value="1"/>
</dbReference>
<dbReference type="SUPFAM" id="SSF53474">
    <property type="entry name" value="alpha/beta-Hydrolases"/>
    <property type="match status" value="1"/>
</dbReference>
<sequence length="250" mass="25701">MMRKIVYVLAGALCVFLVDPAPPQPDGRTIHVVGDLTTADRVVILVPGVDTTPANFHTGLGGMIERAPAWQAARLAETMTTLDPHRRVAVIAWLGYDPPEGIGWSAARGARARTGADALLGFVDGLTAGHPTRTIAIVGHSYGSTVAGLAAPRLPAAVTDLVAIGSPGLGGASSVAELRTTARVWAGASPGDWTRRIPGMRVLGFGHGAKPTDPGFGALPLPAGDVAGHDGYFRAGTSSLRALARIGVTR</sequence>